<dbReference type="GO" id="GO:0035591">
    <property type="term" value="F:signaling adaptor activity"/>
    <property type="evidence" value="ECO:0007669"/>
    <property type="project" value="TreeGrafter"/>
</dbReference>
<dbReference type="InterPro" id="IPR049567">
    <property type="entry name" value="WDR59-like"/>
</dbReference>
<dbReference type="PROSITE" id="PS50294">
    <property type="entry name" value="WD_REPEATS_REGION"/>
    <property type="match status" value="1"/>
</dbReference>
<dbReference type="InterPro" id="IPR036322">
    <property type="entry name" value="WD40_repeat_dom_sf"/>
</dbReference>
<dbReference type="GO" id="GO:0034198">
    <property type="term" value="P:cellular response to amino acid starvation"/>
    <property type="evidence" value="ECO:0007669"/>
    <property type="project" value="TreeGrafter"/>
</dbReference>
<evidence type="ECO:0000313" key="3">
    <source>
        <dbReference type="EMBL" id="JAP56518.1"/>
    </source>
</evidence>
<feature type="region of interest" description="Disordered" evidence="2">
    <location>
        <begin position="1122"/>
        <end position="1143"/>
    </location>
</feature>
<dbReference type="SMART" id="SM00320">
    <property type="entry name" value="WD40"/>
    <property type="match status" value="4"/>
</dbReference>
<feature type="region of interest" description="Disordered" evidence="2">
    <location>
        <begin position="376"/>
        <end position="434"/>
    </location>
</feature>
<dbReference type="PANTHER" id="PTHR46170:SF1">
    <property type="entry name" value="GATOR COMPLEX PROTEIN WDR59"/>
    <property type="match status" value="1"/>
</dbReference>
<feature type="region of interest" description="Disordered" evidence="2">
    <location>
        <begin position="1221"/>
        <end position="1242"/>
    </location>
</feature>
<dbReference type="PROSITE" id="PS50082">
    <property type="entry name" value="WD_REPEATS_2"/>
    <property type="match status" value="1"/>
</dbReference>
<feature type="compositionally biased region" description="Polar residues" evidence="2">
    <location>
        <begin position="880"/>
        <end position="922"/>
    </location>
</feature>
<sequence>MAAQPVSEFSLPDVQASVMGVDCTGRYVLLSGRESSLVVDLDSPYEYAVFDNHDPGGDPTVLEWHRTDPSRVAVAHNNVCDVLSWSANESRLSHLVTLRGYIRPVSGLDWCPNQPNLLATSSLENFRATCIWDLRDTSRPVRTTESLSPSCLVRWNPLQEFKYVTGHDCRLQFWDLRFEVAERHFSAHPSRILDFDWSPRYGSEFVLATRDAHIRVWDTGDFGSPTLSASFKKIPMSRLRYSPQGVAIISRPVRKHWPDAGLLLWRANTLTPMRLLTEESNSLYDNEDHNQTAISDESYVLAFGWCQAPSTATDFVSLQFDSKEYKSDPSRSHLISWSADRQLRVHSLPASFLRVDDLSPTAVPCDLPKVPPVFKSSPSSLIPTTSPAETITKPTDNLGRSTPPESTTKMPTAFSKPTVSTPGRSTPSGSQTSKNLDAAAQVLAREISLLSPRAGLYKLEEVDYINRRAKMTLFYCRLAHYHHFGVCRLAVDPTDPRHFPGVVIDSVDLGTLLQTPTPPPTTSTAPSQAGDPSVVGITSPTVEGPGAGMVPCSGQVTIVTSFPPGYSSPGSPPTFTIVASSPPLHPALQAHVLHAMQQTAIESVSASRGCMEPCIRRAIQLLNTSDFSTCSGLENSSILRAAGEVNAGTSHQLVKAQDSPLTPTPPIPPTVPLTTSAELASFPTSDAFVPFPRTSGARISPCGILVAFGLHQPLTEILASSPPPALAHTPRPNTIPGRGKMQSPRSYLEFRVLMEGRVRYFRQAACSRPARRHRLHHGSLQPHDAVVGNSLGVGVPMGQRPQESEEELGVTRRHTSFSTFRSVGRCFKRSLSAESLAEQRHRKDGRAMAPPADGQGLPAPTGRTTSQRPVQEPVAKDPSCNVSSSSLRSFTQPQRCSSRTASSVAMEMQQSDTEGDLSSQQEPMDGSSRKSSDAHRPLVSSMGNRRITFAADEPDVCDSVVSHQTLQAAPLAFETDLLDRGPRRRSTDGRWVPATGGGSPKVLLYDISVLLPSSKFLANNYSFDIANVSSMCAHNLALATSTARPDLIQFWTCCSSLANSQLRQAPFPSMVPPWAVQSMGRPLFSVWASHFLKVKDAQSLTMLGLVMGALDAQSTPPAILLTLPSPASDQPAPSSQSRQSLRPQLSVCFPPRSRSTVLPPTLTLLEQHMKERFRVSVDAADSGTFPHLNDSWSARTNSPQIVGWKGQSLTGSSALLDTKESYAEQGSTPQPGRRFTLSNKPSSARTRAAGILSSIAPPIVDAGDGAMRRTRSSSYCDPAAKETWSATAVTNRSGSPPHAETAEPIESLKLPKGHPPVSDAVPRRTLSRSDPSDDRLLLGFATTAAEYLSGQVLISMNPTPPETPVQENYAMQSWLMSEKHLLHFTHFVGSYVEVLSAWGLIHCRTRLSLQWHKILLWMSARAKPDFYSGVVKPSISAVDSKEPTACTAHRLLISPLEWTYGRPPEAIYSWTSLQLTAVAILYPPDLAATAVDSAGESPARDHARLLPVGLDPVEEAVEQELQPQQHCTGDRSADGYGSAVLLRCAICRVVVRGIVILCPHCHHGGHFEHMFQWYASCLAGQRSFNCPSASCDCPCAAMGNMLGKHSSLQPDISSLRQFRVHRDSV</sequence>
<gene>
    <name evidence="3" type="ORF">TR125974</name>
</gene>
<feature type="region of interest" description="Disordered" evidence="2">
    <location>
        <begin position="836"/>
        <end position="937"/>
    </location>
</feature>
<feature type="region of interest" description="Disordered" evidence="2">
    <location>
        <begin position="721"/>
        <end position="742"/>
    </location>
</feature>
<feature type="compositionally biased region" description="Basic and acidic residues" evidence="2">
    <location>
        <begin position="927"/>
        <end position="936"/>
    </location>
</feature>
<dbReference type="GO" id="GO:0005774">
    <property type="term" value="C:vacuolar membrane"/>
    <property type="evidence" value="ECO:0007669"/>
    <property type="project" value="TreeGrafter"/>
</dbReference>
<feature type="compositionally biased region" description="Polar residues" evidence="2">
    <location>
        <begin position="1224"/>
        <end position="1242"/>
    </location>
</feature>
<evidence type="ECO:0000256" key="2">
    <source>
        <dbReference type="SAM" id="MobiDB-lite"/>
    </source>
</evidence>
<feature type="compositionally biased region" description="Polar residues" evidence="2">
    <location>
        <begin position="388"/>
        <end position="434"/>
    </location>
</feature>
<proteinExistence type="predicted"/>
<dbReference type="InterPro" id="IPR001680">
    <property type="entry name" value="WD40_rpt"/>
</dbReference>
<dbReference type="InterPro" id="IPR015943">
    <property type="entry name" value="WD40/YVTN_repeat-like_dom_sf"/>
</dbReference>
<feature type="region of interest" description="Disordered" evidence="2">
    <location>
        <begin position="1286"/>
        <end position="1330"/>
    </location>
</feature>
<evidence type="ECO:0000256" key="1">
    <source>
        <dbReference type="PROSITE-ProRule" id="PRU00221"/>
    </source>
</evidence>
<accession>A0A0X3PYE9</accession>
<feature type="compositionally biased region" description="Low complexity" evidence="2">
    <location>
        <begin position="376"/>
        <end position="387"/>
    </location>
</feature>
<dbReference type="GO" id="GO:0035859">
    <property type="term" value="C:Seh1-associated complex"/>
    <property type="evidence" value="ECO:0007669"/>
    <property type="project" value="TreeGrafter"/>
</dbReference>
<keyword evidence="1" id="KW-0853">WD repeat</keyword>
<dbReference type="PANTHER" id="PTHR46170">
    <property type="entry name" value="GATOR COMPLEX PROTEIN WDR59"/>
    <property type="match status" value="1"/>
</dbReference>
<organism evidence="3">
    <name type="scientific">Schistocephalus solidus</name>
    <name type="common">Tapeworm</name>
    <dbReference type="NCBI Taxonomy" id="70667"/>
    <lineage>
        <taxon>Eukaryota</taxon>
        <taxon>Metazoa</taxon>
        <taxon>Spiralia</taxon>
        <taxon>Lophotrochozoa</taxon>
        <taxon>Platyhelminthes</taxon>
        <taxon>Cestoda</taxon>
        <taxon>Eucestoda</taxon>
        <taxon>Diphyllobothriidea</taxon>
        <taxon>Diphyllobothriidae</taxon>
        <taxon>Schistocephalus</taxon>
    </lineage>
</organism>
<feature type="compositionally biased region" description="Low complexity" evidence="2">
    <location>
        <begin position="1124"/>
        <end position="1143"/>
    </location>
</feature>
<protein>
    <submittedName>
        <fullName evidence="3">Uncharacterized protein</fullName>
    </submittedName>
</protein>
<name>A0A0X3PYE9_SCHSO</name>
<feature type="region of interest" description="Disordered" evidence="2">
    <location>
        <begin position="514"/>
        <end position="533"/>
    </location>
</feature>
<dbReference type="Gene3D" id="2.130.10.10">
    <property type="entry name" value="YVTN repeat-like/Quinoprotein amine dehydrogenase"/>
    <property type="match status" value="2"/>
</dbReference>
<dbReference type="GO" id="GO:1904263">
    <property type="term" value="P:positive regulation of TORC1 signaling"/>
    <property type="evidence" value="ECO:0007669"/>
    <property type="project" value="TreeGrafter"/>
</dbReference>
<dbReference type="EMBL" id="GEEE01006707">
    <property type="protein sequence ID" value="JAP56518.1"/>
    <property type="molecule type" value="Transcribed_RNA"/>
</dbReference>
<feature type="repeat" description="WD" evidence="1">
    <location>
        <begin position="185"/>
        <end position="218"/>
    </location>
</feature>
<dbReference type="SUPFAM" id="SSF50978">
    <property type="entry name" value="WD40 repeat-like"/>
    <property type="match status" value="1"/>
</dbReference>
<reference evidence="3" key="1">
    <citation type="submission" date="2016-01" db="EMBL/GenBank/DDBJ databases">
        <title>Reference transcriptome for the parasite Schistocephalus solidus: insights into the molecular evolution of parasitism.</title>
        <authorList>
            <person name="Hebert F.O."/>
            <person name="Grambauer S."/>
            <person name="Barber I."/>
            <person name="Landry C.R."/>
            <person name="Aubin-Horth N."/>
        </authorList>
    </citation>
    <scope>NUCLEOTIDE SEQUENCE</scope>
</reference>